<protein>
    <recommendedName>
        <fullName evidence="4">DUF4034 domain-containing protein</fullName>
    </recommendedName>
</protein>
<dbReference type="Proteomes" id="UP000823598">
    <property type="component" value="Unassembled WGS sequence"/>
</dbReference>
<name>A0A9D9IQ06_9BACT</name>
<comment type="caution">
    <text evidence="2">The sequence shown here is derived from an EMBL/GenBank/DDBJ whole genome shotgun (WGS) entry which is preliminary data.</text>
</comment>
<reference evidence="2" key="2">
    <citation type="journal article" date="2021" name="PeerJ">
        <title>Extensive microbial diversity within the chicken gut microbiome revealed by metagenomics and culture.</title>
        <authorList>
            <person name="Gilroy R."/>
            <person name="Ravi A."/>
            <person name="Getino M."/>
            <person name="Pursley I."/>
            <person name="Horton D.L."/>
            <person name="Alikhan N.F."/>
            <person name="Baker D."/>
            <person name="Gharbi K."/>
            <person name="Hall N."/>
            <person name="Watson M."/>
            <person name="Adriaenssens E.M."/>
            <person name="Foster-Nyarko E."/>
            <person name="Jarju S."/>
            <person name="Secka A."/>
            <person name="Antonio M."/>
            <person name="Oren A."/>
            <person name="Chaudhuri R.R."/>
            <person name="La Ragione R."/>
            <person name="Hildebrand F."/>
            <person name="Pallen M.J."/>
        </authorList>
    </citation>
    <scope>NUCLEOTIDE SEQUENCE</scope>
    <source>
        <strain evidence="2">6919</strain>
    </source>
</reference>
<evidence type="ECO:0000256" key="1">
    <source>
        <dbReference type="SAM" id="SignalP"/>
    </source>
</evidence>
<feature type="chain" id="PRO_5038383989" description="DUF4034 domain-containing protein" evidence="1">
    <location>
        <begin position="25"/>
        <end position="314"/>
    </location>
</feature>
<evidence type="ECO:0000313" key="2">
    <source>
        <dbReference type="EMBL" id="MBO8476633.1"/>
    </source>
</evidence>
<organism evidence="2 3">
    <name type="scientific">Candidatus Limisoma faecipullorum</name>
    <dbReference type="NCBI Taxonomy" id="2840854"/>
    <lineage>
        <taxon>Bacteria</taxon>
        <taxon>Pseudomonadati</taxon>
        <taxon>Bacteroidota</taxon>
        <taxon>Bacteroidia</taxon>
        <taxon>Bacteroidales</taxon>
        <taxon>Candidatus Limisoma</taxon>
    </lineage>
</organism>
<dbReference type="EMBL" id="JADIMC010000073">
    <property type="protein sequence ID" value="MBO8476633.1"/>
    <property type="molecule type" value="Genomic_DNA"/>
</dbReference>
<accession>A0A9D9IQ06</accession>
<dbReference type="AlphaFoldDB" id="A0A9D9IQ06"/>
<evidence type="ECO:0008006" key="4">
    <source>
        <dbReference type="Google" id="ProtNLM"/>
    </source>
</evidence>
<reference evidence="2" key="1">
    <citation type="submission" date="2020-10" db="EMBL/GenBank/DDBJ databases">
        <authorList>
            <person name="Gilroy R."/>
        </authorList>
    </citation>
    <scope>NUCLEOTIDE SEQUENCE</scope>
    <source>
        <strain evidence="2">6919</strain>
    </source>
</reference>
<keyword evidence="1" id="KW-0732">Signal</keyword>
<evidence type="ECO:0000313" key="3">
    <source>
        <dbReference type="Proteomes" id="UP000823598"/>
    </source>
</evidence>
<feature type="signal peptide" evidence="1">
    <location>
        <begin position="1"/>
        <end position="24"/>
    </location>
</feature>
<gene>
    <name evidence="2" type="ORF">IAB88_06535</name>
</gene>
<sequence>MTLRNKIKYVFALLAAGTVMQAAADDCEIHLMTCPVEQLSEIPAEINEQLMTRFSSALASADVAAGPDFSQFFLTGKFSDIYKSVVPGPPKQNALHTTLTVYVGDIINQTVYATCTFDLRGVGTSEQRAYINALSQLNGSNKKLAEFIDGARAKIIKYYDNNYRNILSKAKLAASMRNYEEAMMYATSIPECSVGYPEAMNDILEYYMAYIDYEGQQLLTAARAAWAESPDKEGAIRAHSYLLQIDPAAACYPDAVSLMNDIKKVVKENWDFENKEKYHDAVDMRNRMIEAARAVGVAYGNGQQPTTTNLMWLR</sequence>
<proteinExistence type="predicted"/>